<proteinExistence type="predicted"/>
<name>A0A2H3T2F2_FUSOX</name>
<evidence type="ECO:0000313" key="2">
    <source>
        <dbReference type="EMBL" id="SCO82807.1"/>
    </source>
</evidence>
<reference evidence="3" key="1">
    <citation type="submission" date="2016-09" db="EMBL/GenBank/DDBJ databases">
        <authorList>
            <person name="Guldener U."/>
        </authorList>
    </citation>
    <scope>NUCLEOTIDE SEQUENCE [LARGE SCALE GENOMIC DNA]</scope>
    <source>
        <strain evidence="3">V64-1</strain>
    </source>
</reference>
<accession>A0A2H3T2F2</accession>
<feature type="compositionally biased region" description="Polar residues" evidence="1">
    <location>
        <begin position="127"/>
        <end position="136"/>
    </location>
</feature>
<feature type="region of interest" description="Disordered" evidence="1">
    <location>
        <begin position="117"/>
        <end position="142"/>
    </location>
</feature>
<sequence length="270" mass="30540">MDLQPRTDIGHVAFSPGSPILHARKALVKYHLTAIHIAPSKKVPRVLYLLLGMQTLKSISKGQRLDNHRDLLLNSLNSAWSTPKARLPPQRWVLVQDSNRRYFSSSMEQFFQIRLSSSSRPPCGLQRSHTLPQRSPNDPADLPESMLMADELLFRELKPDPQSVGMLSRFIVVSRVPRLEHDVREQVWILQPVHRRTRPSHVLPGLRPINTRVKTVYGDADIFHLQQPSREGPSRRKEETYSTSACIASPSVSVIGPGCRTSNGAQFQEP</sequence>
<evidence type="ECO:0000313" key="3">
    <source>
        <dbReference type="Proteomes" id="UP000219369"/>
    </source>
</evidence>
<dbReference type="Proteomes" id="UP000219369">
    <property type="component" value="Unassembled WGS sequence"/>
</dbReference>
<protein>
    <submittedName>
        <fullName evidence="2">Uncharacterized protein</fullName>
    </submittedName>
</protein>
<evidence type="ECO:0000256" key="1">
    <source>
        <dbReference type="SAM" id="MobiDB-lite"/>
    </source>
</evidence>
<dbReference type="EMBL" id="FMJY01000004">
    <property type="protein sequence ID" value="SCO82807.1"/>
    <property type="molecule type" value="Genomic_DNA"/>
</dbReference>
<dbReference type="AlphaFoldDB" id="A0A2H3T2F2"/>
<gene>
    <name evidence="2" type="ORF">FRV6_07020</name>
</gene>
<organism evidence="2 3">
    <name type="scientific">Fusarium oxysporum</name>
    <name type="common">Fusarium vascular wilt</name>
    <dbReference type="NCBI Taxonomy" id="5507"/>
    <lineage>
        <taxon>Eukaryota</taxon>
        <taxon>Fungi</taxon>
        <taxon>Dikarya</taxon>
        <taxon>Ascomycota</taxon>
        <taxon>Pezizomycotina</taxon>
        <taxon>Sordariomycetes</taxon>
        <taxon>Hypocreomycetidae</taxon>
        <taxon>Hypocreales</taxon>
        <taxon>Nectriaceae</taxon>
        <taxon>Fusarium</taxon>
        <taxon>Fusarium oxysporum species complex</taxon>
    </lineage>
</organism>